<dbReference type="RefSeq" id="WP_127011527.1">
    <property type="nucleotide sequence ID" value="NZ_CP031422.1"/>
</dbReference>
<dbReference type="InterPro" id="IPR029068">
    <property type="entry name" value="Glyas_Bleomycin-R_OHBP_Dase"/>
</dbReference>
<name>A0A3Q9J6M1_9MICO</name>
<dbReference type="Pfam" id="PF00903">
    <property type="entry name" value="Glyoxalase"/>
    <property type="match status" value="2"/>
</dbReference>
<dbReference type="InterPro" id="IPR004360">
    <property type="entry name" value="Glyas_Fos-R_dOase_dom"/>
</dbReference>
<dbReference type="SUPFAM" id="SSF54593">
    <property type="entry name" value="Glyoxalase/Bleomycin resistance protein/Dihydroxybiphenyl dioxygenase"/>
    <property type="match status" value="2"/>
</dbReference>
<dbReference type="InterPro" id="IPR037523">
    <property type="entry name" value="VOC_core"/>
</dbReference>
<accession>A0A3Q9J6M1</accession>
<feature type="domain" description="VOC" evidence="1">
    <location>
        <begin position="139"/>
        <end position="260"/>
    </location>
</feature>
<reference evidence="2 3" key="1">
    <citation type="submission" date="2018-08" db="EMBL/GenBank/DDBJ databases">
        <title>Microbacterium oxydans strain HG3.</title>
        <authorList>
            <person name="ORTET P."/>
        </authorList>
    </citation>
    <scope>NUCLEOTIDE SEQUENCE [LARGE SCALE GENOMIC DNA]</scope>
    <source>
        <strain evidence="2 3">HG3</strain>
    </source>
</reference>
<evidence type="ECO:0000313" key="2">
    <source>
        <dbReference type="EMBL" id="AZS38912.1"/>
    </source>
</evidence>
<dbReference type="InterPro" id="IPR052164">
    <property type="entry name" value="Anthracycline_SecMetBiosynth"/>
</dbReference>
<dbReference type="PANTHER" id="PTHR33993">
    <property type="entry name" value="GLYOXALASE-RELATED"/>
    <property type="match status" value="1"/>
</dbReference>
<dbReference type="PROSITE" id="PS51819">
    <property type="entry name" value="VOC"/>
    <property type="match status" value="2"/>
</dbReference>
<dbReference type="Proteomes" id="UP000274841">
    <property type="component" value="Chromosome"/>
</dbReference>
<dbReference type="Gene3D" id="3.10.180.10">
    <property type="entry name" value="2,3-Dihydroxybiphenyl 1,2-Dioxygenase, domain 1"/>
    <property type="match status" value="2"/>
</dbReference>
<protein>
    <submittedName>
        <fullName evidence="2">Glyoxylase CFP32</fullName>
    </submittedName>
</protein>
<proteinExistence type="predicted"/>
<evidence type="ECO:0000259" key="1">
    <source>
        <dbReference type="PROSITE" id="PS51819"/>
    </source>
</evidence>
<gene>
    <name evidence="2" type="ORF">CVS54_00209</name>
</gene>
<organism evidence="2 3">
    <name type="scientific">Microbacterium oxydans</name>
    <dbReference type="NCBI Taxonomy" id="82380"/>
    <lineage>
        <taxon>Bacteria</taxon>
        <taxon>Bacillati</taxon>
        <taxon>Actinomycetota</taxon>
        <taxon>Actinomycetes</taxon>
        <taxon>Micrococcales</taxon>
        <taxon>Microbacteriaceae</taxon>
        <taxon>Microbacterium</taxon>
    </lineage>
</organism>
<dbReference type="AlphaFoldDB" id="A0A3Q9J6M1"/>
<sequence length="260" mass="27859">MSVRTEFWPHGTPNWVDLSVDDVEHAKTFYADLFGWEYVGGGEQSGGYELAQIGGRAVAGLGPRHDTATPAVWTTYFAAEDAEETAAAIVRAGGRTLFPVMDVMTSGRMTVAVDSVGAAFGVWQAGDHIGAERVNEHGALCWSELHTREYDTARAFYADVFGFEYADVSAEGMVYSTLQRPSDRRDVGGVHRDLDLPAGVPDHWLAWFASGDVDATIATAESRGAVAVMPALDTPFGRMAILRGAQGEVFGVIALPPGSE</sequence>
<evidence type="ECO:0000313" key="3">
    <source>
        <dbReference type="Proteomes" id="UP000274841"/>
    </source>
</evidence>
<dbReference type="EMBL" id="CP031422">
    <property type="protein sequence ID" value="AZS38912.1"/>
    <property type="molecule type" value="Genomic_DNA"/>
</dbReference>
<dbReference type="PANTHER" id="PTHR33993:SF14">
    <property type="entry name" value="GB|AAF24581.1"/>
    <property type="match status" value="1"/>
</dbReference>
<dbReference type="CDD" id="cd07247">
    <property type="entry name" value="SgaA_N_like"/>
    <property type="match status" value="2"/>
</dbReference>
<dbReference type="KEGG" id="moy:CVS54_00209"/>
<feature type="domain" description="VOC" evidence="1">
    <location>
        <begin position="12"/>
        <end position="125"/>
    </location>
</feature>